<keyword evidence="1" id="KW-1133">Transmembrane helix</keyword>
<sequence length="309" mass="33315">MNIHTLLLRLYPRHWRERYEEEFLVILTSHPFSWLEGIDIIRGAFDAHLHPSLGTADKSPLEKTKHMNASLRSSLLIIFCAYIGIILPGMGLQKMAEDAEFQRIASTSSPVGITFTLVIIGAISALLAVVIGGVPIVISAIRSALVRKRYELLVGLAVPVLVYMAFLNMTQLHITLFPQGSQPSTPEHILIGRTIFVCMLLIAAIASAGSVCFTVARSDVSEHALRFAVVPSTLATLSMVLIAMATILCGFATRASASQFFAGNHGIVDMSTSGTWLGISLAMIVTSVLAVIGLVRGLSVHSTLHKITA</sequence>
<protein>
    <submittedName>
        <fullName evidence="2">Uncharacterized protein</fullName>
    </submittedName>
</protein>
<evidence type="ECO:0000313" key="3">
    <source>
        <dbReference type="Proteomes" id="UP000612362"/>
    </source>
</evidence>
<reference evidence="2" key="1">
    <citation type="submission" date="2020-10" db="EMBL/GenBank/DDBJ databases">
        <title>Taxonomic study of unclassified bacteria belonging to the class Ktedonobacteria.</title>
        <authorList>
            <person name="Yabe S."/>
            <person name="Wang C.M."/>
            <person name="Zheng Y."/>
            <person name="Sakai Y."/>
            <person name="Cavaletti L."/>
            <person name="Monciardini P."/>
            <person name="Donadio S."/>
        </authorList>
    </citation>
    <scope>NUCLEOTIDE SEQUENCE</scope>
    <source>
        <strain evidence="2">SOSP1-1</strain>
    </source>
</reference>
<keyword evidence="1" id="KW-0812">Transmembrane</keyword>
<evidence type="ECO:0000313" key="2">
    <source>
        <dbReference type="EMBL" id="GHO47143.1"/>
    </source>
</evidence>
<feature type="transmembrane region" description="Helical" evidence="1">
    <location>
        <begin position="228"/>
        <end position="253"/>
    </location>
</feature>
<evidence type="ECO:0000256" key="1">
    <source>
        <dbReference type="SAM" id="Phobius"/>
    </source>
</evidence>
<feature type="transmembrane region" description="Helical" evidence="1">
    <location>
        <begin position="150"/>
        <end position="170"/>
    </location>
</feature>
<feature type="transmembrane region" description="Helical" evidence="1">
    <location>
        <begin position="73"/>
        <end position="92"/>
    </location>
</feature>
<dbReference type="AlphaFoldDB" id="A0A8J3MV07"/>
<dbReference type="Proteomes" id="UP000612362">
    <property type="component" value="Unassembled WGS sequence"/>
</dbReference>
<keyword evidence="3" id="KW-1185">Reference proteome</keyword>
<organism evidence="2 3">
    <name type="scientific">Ktedonospora formicarum</name>
    <dbReference type="NCBI Taxonomy" id="2778364"/>
    <lineage>
        <taxon>Bacteria</taxon>
        <taxon>Bacillati</taxon>
        <taxon>Chloroflexota</taxon>
        <taxon>Ktedonobacteria</taxon>
        <taxon>Ktedonobacterales</taxon>
        <taxon>Ktedonobacteraceae</taxon>
        <taxon>Ktedonospora</taxon>
    </lineage>
</organism>
<feature type="transmembrane region" description="Helical" evidence="1">
    <location>
        <begin position="273"/>
        <end position="295"/>
    </location>
</feature>
<proteinExistence type="predicted"/>
<name>A0A8J3MV07_9CHLR</name>
<feature type="transmembrane region" description="Helical" evidence="1">
    <location>
        <begin position="190"/>
        <end position="216"/>
    </location>
</feature>
<comment type="caution">
    <text evidence="2">The sequence shown here is derived from an EMBL/GenBank/DDBJ whole genome shotgun (WGS) entry which is preliminary data.</text>
</comment>
<gene>
    <name evidence="2" type="ORF">KSX_53060</name>
</gene>
<dbReference type="EMBL" id="BNJF01000002">
    <property type="protein sequence ID" value="GHO47143.1"/>
    <property type="molecule type" value="Genomic_DNA"/>
</dbReference>
<dbReference type="RefSeq" id="WP_220196445.1">
    <property type="nucleotide sequence ID" value="NZ_BNJF01000002.1"/>
</dbReference>
<keyword evidence="1" id="KW-0472">Membrane</keyword>
<feature type="transmembrane region" description="Helical" evidence="1">
    <location>
        <begin position="112"/>
        <end position="138"/>
    </location>
</feature>
<accession>A0A8J3MV07</accession>